<keyword evidence="9" id="KW-0411">Iron-sulfur</keyword>
<evidence type="ECO:0000256" key="6">
    <source>
        <dbReference type="ARBA" id="ARBA00022827"/>
    </source>
</evidence>
<dbReference type="AlphaFoldDB" id="A0A381YUT0"/>
<evidence type="ECO:0000256" key="2">
    <source>
        <dbReference type="ARBA" id="ARBA00022448"/>
    </source>
</evidence>
<dbReference type="Gene3D" id="2.10.240.10">
    <property type="entry name" value="Dihydroorotate dehydrogenase, electron transfer subunit"/>
    <property type="match status" value="1"/>
</dbReference>
<feature type="domain" description="FAD-binding FR-type" evidence="11">
    <location>
        <begin position="1"/>
        <end position="80"/>
    </location>
</feature>
<protein>
    <recommendedName>
        <fullName evidence="11">FAD-binding FR-type domain-containing protein</fullName>
    </recommendedName>
</protein>
<evidence type="ECO:0000256" key="3">
    <source>
        <dbReference type="ARBA" id="ARBA00022630"/>
    </source>
</evidence>
<dbReference type="InterPro" id="IPR017927">
    <property type="entry name" value="FAD-bd_FR_type"/>
</dbReference>
<dbReference type="GO" id="GO:0051537">
    <property type="term" value="F:2 iron, 2 sulfur cluster binding"/>
    <property type="evidence" value="ECO:0007669"/>
    <property type="project" value="UniProtKB-KW"/>
</dbReference>
<dbReference type="InterPro" id="IPR012165">
    <property type="entry name" value="Cyt_c3_hydrogenase_gsu"/>
</dbReference>
<keyword evidence="3" id="KW-0285">Flavoprotein</keyword>
<dbReference type="PROSITE" id="PS51384">
    <property type="entry name" value="FAD_FR"/>
    <property type="match status" value="1"/>
</dbReference>
<dbReference type="GO" id="GO:0006221">
    <property type="term" value="P:pyrimidine nucleotide biosynthetic process"/>
    <property type="evidence" value="ECO:0007669"/>
    <property type="project" value="InterPro"/>
</dbReference>
<dbReference type="InterPro" id="IPR019480">
    <property type="entry name" value="Dihydroorotate_DH_Fe-S-bd"/>
</dbReference>
<dbReference type="Gene3D" id="2.40.30.10">
    <property type="entry name" value="Translation factors"/>
    <property type="match status" value="1"/>
</dbReference>
<dbReference type="Pfam" id="PF10418">
    <property type="entry name" value="DHODB_Fe-S_bind"/>
    <property type="match status" value="1"/>
</dbReference>
<dbReference type="SUPFAM" id="SSF63380">
    <property type="entry name" value="Riboflavin synthase domain-like"/>
    <property type="match status" value="1"/>
</dbReference>
<keyword evidence="4" id="KW-0001">2Fe-2S</keyword>
<dbReference type="PANTHER" id="PTHR43513">
    <property type="entry name" value="DIHYDROOROTATE DEHYDROGENASE B (NAD(+)), ELECTRON TRANSFER SUBUNIT"/>
    <property type="match status" value="1"/>
</dbReference>
<dbReference type="PANTHER" id="PTHR43513:SF3">
    <property type="entry name" value="DIHYDROOROTATE DEHYDROGENASE B (NAD(+)), ELECTRON TRANSFER SUBUNIT-RELATED"/>
    <property type="match status" value="1"/>
</dbReference>
<sequence>MEFSAPGIVSYYTGPGQFLEILLDNKWSFTVRRPMSIANVEEKHITIIYKIFGQGTTLLAERKIGEILDILGPIGNVFSGWQGNFVPILVGGGVGLAPILNLFKECQKHQIHSKLIIGAKTGREHFMDHEPSNGIFLTTDDGTLGNSGTVMPSLKKVCADIDNPMVFACGPLPMLKSMQDFVIQNKIPAQLSVESYMGCGTGLCQGCAIKRRNVKEMAHSYHERYSLVCMDGPVYSASEVCFD</sequence>
<evidence type="ECO:0000256" key="8">
    <source>
        <dbReference type="ARBA" id="ARBA00023004"/>
    </source>
</evidence>
<dbReference type="Gene3D" id="3.40.50.80">
    <property type="entry name" value="Nucleotide-binding domain of ferredoxin-NADP reductase (FNR) module"/>
    <property type="match status" value="1"/>
</dbReference>
<proteinExistence type="inferred from homology"/>
<reference evidence="12" key="1">
    <citation type="submission" date="2018-05" db="EMBL/GenBank/DDBJ databases">
        <authorList>
            <person name="Lanie J.A."/>
            <person name="Ng W.-L."/>
            <person name="Kazmierczak K.M."/>
            <person name="Andrzejewski T.M."/>
            <person name="Davidsen T.M."/>
            <person name="Wayne K.J."/>
            <person name="Tettelin H."/>
            <person name="Glass J.I."/>
            <person name="Rusch D."/>
            <person name="Podicherti R."/>
            <person name="Tsui H.-C.T."/>
            <person name="Winkler M.E."/>
        </authorList>
    </citation>
    <scope>NUCLEOTIDE SEQUENCE</scope>
</reference>
<dbReference type="InterPro" id="IPR017938">
    <property type="entry name" value="Riboflavin_synthase-like_b-brl"/>
</dbReference>
<keyword evidence="7" id="KW-0249">Electron transport</keyword>
<evidence type="ECO:0000259" key="11">
    <source>
        <dbReference type="PROSITE" id="PS51384"/>
    </source>
</evidence>
<keyword evidence="2" id="KW-0813">Transport</keyword>
<dbReference type="GO" id="GO:0016491">
    <property type="term" value="F:oxidoreductase activity"/>
    <property type="evidence" value="ECO:0007669"/>
    <property type="project" value="InterPro"/>
</dbReference>
<dbReference type="GO" id="GO:0046872">
    <property type="term" value="F:metal ion binding"/>
    <property type="evidence" value="ECO:0007669"/>
    <property type="project" value="UniProtKB-KW"/>
</dbReference>
<dbReference type="GO" id="GO:0050660">
    <property type="term" value="F:flavin adenine dinucleotide binding"/>
    <property type="evidence" value="ECO:0007669"/>
    <property type="project" value="InterPro"/>
</dbReference>
<evidence type="ECO:0000256" key="5">
    <source>
        <dbReference type="ARBA" id="ARBA00022723"/>
    </source>
</evidence>
<keyword evidence="5" id="KW-0479">Metal-binding</keyword>
<accession>A0A381YUT0</accession>
<evidence type="ECO:0000256" key="1">
    <source>
        <dbReference type="ARBA" id="ARBA00006422"/>
    </source>
</evidence>
<evidence type="ECO:0000256" key="7">
    <source>
        <dbReference type="ARBA" id="ARBA00022982"/>
    </source>
</evidence>
<comment type="similarity">
    <text evidence="1">Belongs to the PyrK family.</text>
</comment>
<dbReference type="EMBL" id="UINC01019030">
    <property type="protein sequence ID" value="SVA80372.1"/>
    <property type="molecule type" value="Genomic_DNA"/>
</dbReference>
<organism evidence="12">
    <name type="scientific">marine metagenome</name>
    <dbReference type="NCBI Taxonomy" id="408172"/>
    <lineage>
        <taxon>unclassified sequences</taxon>
        <taxon>metagenomes</taxon>
        <taxon>ecological metagenomes</taxon>
    </lineage>
</organism>
<comment type="cofactor">
    <cofactor evidence="10">
        <name>[2Fe-2S] cluster</name>
        <dbReference type="ChEBI" id="CHEBI:190135"/>
    </cofactor>
</comment>
<evidence type="ECO:0000313" key="12">
    <source>
        <dbReference type="EMBL" id="SVA80372.1"/>
    </source>
</evidence>
<evidence type="ECO:0000256" key="10">
    <source>
        <dbReference type="ARBA" id="ARBA00034078"/>
    </source>
</evidence>
<dbReference type="SUPFAM" id="SSF52343">
    <property type="entry name" value="Ferredoxin reductase-like, C-terminal NADP-linked domain"/>
    <property type="match status" value="1"/>
</dbReference>
<evidence type="ECO:0000256" key="9">
    <source>
        <dbReference type="ARBA" id="ARBA00023014"/>
    </source>
</evidence>
<dbReference type="InterPro" id="IPR050353">
    <property type="entry name" value="PyrK_electron_transfer"/>
</dbReference>
<gene>
    <name evidence="12" type="ORF">METZ01_LOCUS133226</name>
</gene>
<keyword evidence="6" id="KW-0274">FAD</keyword>
<dbReference type="InterPro" id="IPR037117">
    <property type="entry name" value="Dihydroorotate_DH_ele_sf"/>
</dbReference>
<name>A0A381YUT0_9ZZZZ</name>
<dbReference type="PIRSF" id="PIRSF006816">
    <property type="entry name" value="Cyc3_hyd_g"/>
    <property type="match status" value="1"/>
</dbReference>
<dbReference type="InterPro" id="IPR039261">
    <property type="entry name" value="FNR_nucleotide-bd"/>
</dbReference>
<evidence type="ECO:0000256" key="4">
    <source>
        <dbReference type="ARBA" id="ARBA00022714"/>
    </source>
</evidence>
<keyword evidence="8" id="KW-0408">Iron</keyword>